<dbReference type="Proteomes" id="UP000267606">
    <property type="component" value="Unassembled WGS sequence"/>
</dbReference>
<proteinExistence type="predicted"/>
<dbReference type="AlphaFoldDB" id="A0A183I666"/>
<evidence type="ECO:0000313" key="2">
    <source>
        <dbReference type="EMBL" id="VDP20927.1"/>
    </source>
</evidence>
<protein>
    <submittedName>
        <fullName evidence="2 4">Uncharacterized protein</fullName>
    </submittedName>
</protein>
<dbReference type="WBParaSite" id="OFLC_0001523901-mRNA-1">
    <property type="protein sequence ID" value="OFLC_0001523901-mRNA-1"/>
    <property type="gene ID" value="OFLC_0001523901"/>
</dbReference>
<gene>
    <name evidence="2" type="ORF">OFLC_LOCUS15228</name>
</gene>
<reference evidence="2 3" key="2">
    <citation type="submission" date="2018-11" db="EMBL/GenBank/DDBJ databases">
        <authorList>
            <consortium name="Pathogen Informatics"/>
        </authorList>
    </citation>
    <scope>NUCLEOTIDE SEQUENCE [LARGE SCALE GENOMIC DNA]</scope>
</reference>
<feature type="region of interest" description="Disordered" evidence="1">
    <location>
        <begin position="1"/>
        <end position="43"/>
    </location>
</feature>
<name>A0A183I666_9BILA</name>
<evidence type="ECO:0000313" key="3">
    <source>
        <dbReference type="Proteomes" id="UP000267606"/>
    </source>
</evidence>
<evidence type="ECO:0000256" key="1">
    <source>
        <dbReference type="SAM" id="MobiDB-lite"/>
    </source>
</evidence>
<reference evidence="4" key="1">
    <citation type="submission" date="2016-06" db="UniProtKB">
        <authorList>
            <consortium name="WormBaseParasite"/>
        </authorList>
    </citation>
    <scope>IDENTIFICATION</scope>
</reference>
<evidence type="ECO:0000313" key="4">
    <source>
        <dbReference type="WBParaSite" id="OFLC_0001523901-mRNA-1"/>
    </source>
</evidence>
<keyword evidence="3" id="KW-1185">Reference proteome</keyword>
<dbReference type="EMBL" id="UZAJ01041797">
    <property type="protein sequence ID" value="VDP20927.1"/>
    <property type="molecule type" value="Genomic_DNA"/>
</dbReference>
<organism evidence="4">
    <name type="scientific">Onchocerca flexuosa</name>
    <dbReference type="NCBI Taxonomy" id="387005"/>
    <lineage>
        <taxon>Eukaryota</taxon>
        <taxon>Metazoa</taxon>
        <taxon>Ecdysozoa</taxon>
        <taxon>Nematoda</taxon>
        <taxon>Chromadorea</taxon>
        <taxon>Rhabditida</taxon>
        <taxon>Spirurina</taxon>
        <taxon>Spiruromorpha</taxon>
        <taxon>Filarioidea</taxon>
        <taxon>Onchocercidae</taxon>
        <taxon>Onchocerca</taxon>
    </lineage>
</organism>
<accession>A0A183I666</accession>
<sequence>MVEMKNSKLAINQNNDEIGKNSGLMKPKSGGTRVSRKIPGTTR</sequence>